<evidence type="ECO:0000313" key="3">
    <source>
        <dbReference type="Proteomes" id="UP000799753"/>
    </source>
</evidence>
<dbReference type="CDD" id="cd23767">
    <property type="entry name" value="IQCD"/>
    <property type="match status" value="1"/>
</dbReference>
<evidence type="ECO:0000313" key="2">
    <source>
        <dbReference type="EMBL" id="KAF2636224.1"/>
    </source>
</evidence>
<dbReference type="PROSITE" id="PS50096">
    <property type="entry name" value="IQ"/>
    <property type="match status" value="1"/>
</dbReference>
<dbReference type="Proteomes" id="UP000799753">
    <property type="component" value="Unassembled WGS sequence"/>
</dbReference>
<feature type="region of interest" description="Disordered" evidence="1">
    <location>
        <begin position="1"/>
        <end position="36"/>
    </location>
</feature>
<organism evidence="2 3">
    <name type="scientific">Massarina eburnea CBS 473.64</name>
    <dbReference type="NCBI Taxonomy" id="1395130"/>
    <lineage>
        <taxon>Eukaryota</taxon>
        <taxon>Fungi</taxon>
        <taxon>Dikarya</taxon>
        <taxon>Ascomycota</taxon>
        <taxon>Pezizomycotina</taxon>
        <taxon>Dothideomycetes</taxon>
        <taxon>Pleosporomycetidae</taxon>
        <taxon>Pleosporales</taxon>
        <taxon>Massarineae</taxon>
        <taxon>Massarinaceae</taxon>
        <taxon>Massarina</taxon>
    </lineage>
</organism>
<gene>
    <name evidence="2" type="ORF">P280DRAFT_160990</name>
</gene>
<name>A0A6A6RQ96_9PLEO</name>
<sequence length="76" mass="8406">MSRTEDDKPGARVHGPEQSLQTSPQTSPPPPLSGEECDQAAQLIQRNYRGYRARRQLQGFGLDASSPWAEVRTLAL</sequence>
<keyword evidence="3" id="KW-1185">Reference proteome</keyword>
<dbReference type="InterPro" id="IPR000048">
    <property type="entry name" value="IQ_motif_EF-hand-BS"/>
</dbReference>
<proteinExistence type="predicted"/>
<dbReference type="EMBL" id="MU006800">
    <property type="protein sequence ID" value="KAF2636224.1"/>
    <property type="molecule type" value="Genomic_DNA"/>
</dbReference>
<dbReference type="OrthoDB" id="7344096at2759"/>
<dbReference type="Pfam" id="PF00612">
    <property type="entry name" value="IQ"/>
    <property type="match status" value="1"/>
</dbReference>
<protein>
    <submittedName>
        <fullName evidence="2">Uncharacterized protein</fullName>
    </submittedName>
</protein>
<accession>A0A6A6RQ96</accession>
<dbReference type="AlphaFoldDB" id="A0A6A6RQ96"/>
<evidence type="ECO:0000256" key="1">
    <source>
        <dbReference type="SAM" id="MobiDB-lite"/>
    </source>
</evidence>
<reference evidence="2" key="1">
    <citation type="journal article" date="2020" name="Stud. Mycol.">
        <title>101 Dothideomycetes genomes: a test case for predicting lifestyles and emergence of pathogens.</title>
        <authorList>
            <person name="Haridas S."/>
            <person name="Albert R."/>
            <person name="Binder M."/>
            <person name="Bloem J."/>
            <person name="Labutti K."/>
            <person name="Salamov A."/>
            <person name="Andreopoulos B."/>
            <person name="Baker S."/>
            <person name="Barry K."/>
            <person name="Bills G."/>
            <person name="Bluhm B."/>
            <person name="Cannon C."/>
            <person name="Castanera R."/>
            <person name="Culley D."/>
            <person name="Daum C."/>
            <person name="Ezra D."/>
            <person name="Gonzalez J."/>
            <person name="Henrissat B."/>
            <person name="Kuo A."/>
            <person name="Liang C."/>
            <person name="Lipzen A."/>
            <person name="Lutzoni F."/>
            <person name="Magnuson J."/>
            <person name="Mondo S."/>
            <person name="Nolan M."/>
            <person name="Ohm R."/>
            <person name="Pangilinan J."/>
            <person name="Park H.-J."/>
            <person name="Ramirez L."/>
            <person name="Alfaro M."/>
            <person name="Sun H."/>
            <person name="Tritt A."/>
            <person name="Yoshinaga Y."/>
            <person name="Zwiers L.-H."/>
            <person name="Turgeon B."/>
            <person name="Goodwin S."/>
            <person name="Spatafora J."/>
            <person name="Crous P."/>
            <person name="Grigoriev I."/>
        </authorList>
    </citation>
    <scope>NUCLEOTIDE SEQUENCE</scope>
    <source>
        <strain evidence="2">CBS 473.64</strain>
    </source>
</reference>
<feature type="compositionally biased region" description="Basic and acidic residues" evidence="1">
    <location>
        <begin position="1"/>
        <end position="10"/>
    </location>
</feature>